<name>A0A1F8H1L2_9BACT</name>
<keyword evidence="2" id="KW-0812">Transmembrane</keyword>
<accession>A0A1F8H1L2</accession>
<keyword evidence="2" id="KW-0472">Membrane</keyword>
<protein>
    <submittedName>
        <fullName evidence="3">Uncharacterized protein</fullName>
    </submittedName>
</protein>
<dbReference type="AlphaFoldDB" id="A0A1F8H1L2"/>
<keyword evidence="2" id="KW-1133">Transmembrane helix</keyword>
<dbReference type="Proteomes" id="UP000177494">
    <property type="component" value="Unassembled WGS sequence"/>
</dbReference>
<gene>
    <name evidence="3" type="ORF">A3I32_00075</name>
</gene>
<proteinExistence type="predicted"/>
<feature type="transmembrane region" description="Helical" evidence="2">
    <location>
        <begin position="6"/>
        <end position="35"/>
    </location>
</feature>
<evidence type="ECO:0000313" key="3">
    <source>
        <dbReference type="EMBL" id="OGN31527.1"/>
    </source>
</evidence>
<comment type="caution">
    <text evidence="3">The sequence shown here is derived from an EMBL/GenBank/DDBJ whole genome shotgun (WGS) entry which is preliminary data.</text>
</comment>
<evidence type="ECO:0000256" key="2">
    <source>
        <dbReference type="SAM" id="Phobius"/>
    </source>
</evidence>
<feature type="transmembrane region" description="Helical" evidence="2">
    <location>
        <begin position="47"/>
        <end position="66"/>
    </location>
</feature>
<organism evidence="3 4">
    <name type="scientific">Candidatus Yanofskybacteria bacterium RIFCSPLOWO2_02_FULL_45_10</name>
    <dbReference type="NCBI Taxonomy" id="1802706"/>
    <lineage>
        <taxon>Bacteria</taxon>
        <taxon>Candidatus Yanofskyibacteriota</taxon>
    </lineage>
</organism>
<dbReference type="STRING" id="1802706.A3I32_00075"/>
<reference evidence="3 4" key="1">
    <citation type="journal article" date="2016" name="Nat. Commun.">
        <title>Thousands of microbial genomes shed light on interconnected biogeochemical processes in an aquifer system.</title>
        <authorList>
            <person name="Anantharaman K."/>
            <person name="Brown C.T."/>
            <person name="Hug L.A."/>
            <person name="Sharon I."/>
            <person name="Castelle C.J."/>
            <person name="Probst A.J."/>
            <person name="Thomas B.C."/>
            <person name="Singh A."/>
            <person name="Wilkins M.J."/>
            <person name="Karaoz U."/>
            <person name="Brodie E.L."/>
            <person name="Williams K.H."/>
            <person name="Hubbard S.S."/>
            <person name="Banfield J.F."/>
        </authorList>
    </citation>
    <scope>NUCLEOTIDE SEQUENCE [LARGE SCALE GENOMIC DNA]</scope>
</reference>
<sequence length="376" mass="42550">MKKVIFIVLFVWGLTALLYNSIWVPASFIFLTLMIVAARKLFGKEGIFIGGFIILSSIYLIILPTIRYEFAQSFPDLAEAVGERTDWTAFWAENKTRPGVSPQARDFLRQYSKEKRDAAETVLKWLADKPNQYNTGKITADEWRTAENEALRELHRLGIDDALVEQILGPSRPPIITTTVTTTTLETTTSSVTTTTETTLPEPTSTIAPPLAKQNEVDSDYVKREREEMRAIADQFRATQVQVEGDSKELRRYYDLSGEVVIILNPKDQKRINFTGDKFSGKVERPVDIDGRREIEPGTKLTGRVAASGPDFWLLRLDPVKGQSGRLISFVSSRVKRSYPKSEFSHSIWDELAPWPTSGRKETGALVRFRIVKAEK</sequence>
<dbReference type="EMBL" id="MGKU01000038">
    <property type="protein sequence ID" value="OGN31527.1"/>
    <property type="molecule type" value="Genomic_DNA"/>
</dbReference>
<evidence type="ECO:0000256" key="1">
    <source>
        <dbReference type="SAM" id="MobiDB-lite"/>
    </source>
</evidence>
<feature type="compositionally biased region" description="Low complexity" evidence="1">
    <location>
        <begin position="186"/>
        <end position="206"/>
    </location>
</feature>
<evidence type="ECO:0000313" key="4">
    <source>
        <dbReference type="Proteomes" id="UP000177494"/>
    </source>
</evidence>
<feature type="region of interest" description="Disordered" evidence="1">
    <location>
        <begin position="186"/>
        <end position="207"/>
    </location>
</feature>